<accession>A0A2N5ZCP8</accession>
<gene>
    <name evidence="2" type="ORF">C0601_10190</name>
</gene>
<dbReference type="EMBL" id="PKTG01000115">
    <property type="protein sequence ID" value="PLX16427.1"/>
    <property type="molecule type" value="Genomic_DNA"/>
</dbReference>
<feature type="region of interest" description="Disordered" evidence="1">
    <location>
        <begin position="34"/>
        <end position="72"/>
    </location>
</feature>
<evidence type="ECO:0000313" key="2">
    <source>
        <dbReference type="EMBL" id="PLX16427.1"/>
    </source>
</evidence>
<dbReference type="AlphaFoldDB" id="A0A2N5ZCP8"/>
<name>A0A2N5ZCP8_MUIH1</name>
<proteinExistence type="predicted"/>
<evidence type="ECO:0000256" key="1">
    <source>
        <dbReference type="SAM" id="MobiDB-lite"/>
    </source>
</evidence>
<evidence type="ECO:0000313" key="3">
    <source>
        <dbReference type="Proteomes" id="UP000234857"/>
    </source>
</evidence>
<sequence length="282" mass="31802">MDAKMKKNIVLGVLALIAVAFLIYNNFIRGKGDDTLPPNPYPVNNAGAPRPGQPASPTTSPTPGQPARRKTGVEQFNGYEEIVKEIYVDYENENIISKDIRNMFKDFKLSPEMHRKAKEAIFTVEGELQNFEALIKSGATLNFAEYIQEAEDYLKLAREALADKNYLKAELFGRKALIEIRKLDLKDMQTSGSEKKGPNVTVYYKGFLIAGNQKIAILKRVVTFTDIVGSENIELLKLKVGDEINLGLGEDYNIIDISRDEIKLQDKRNSRLKRSIPIDKKF</sequence>
<reference evidence="2 3" key="1">
    <citation type="submission" date="2017-11" db="EMBL/GenBank/DDBJ databases">
        <title>Genome-resolved metagenomics identifies genetic mobility, metabolic interactions, and unexpected diversity in perchlorate-reducing communities.</title>
        <authorList>
            <person name="Barnum T.P."/>
            <person name="Figueroa I.A."/>
            <person name="Carlstrom C.I."/>
            <person name="Lucas L.N."/>
            <person name="Engelbrektson A.L."/>
            <person name="Coates J.D."/>
        </authorList>
    </citation>
    <scope>NUCLEOTIDE SEQUENCE [LARGE SCALE GENOMIC DNA]</scope>
    <source>
        <strain evidence="2">BM706</strain>
    </source>
</reference>
<dbReference type="Proteomes" id="UP000234857">
    <property type="component" value="Unassembled WGS sequence"/>
</dbReference>
<comment type="caution">
    <text evidence="2">The sequence shown here is derived from an EMBL/GenBank/DDBJ whole genome shotgun (WGS) entry which is preliminary data.</text>
</comment>
<protein>
    <submittedName>
        <fullName evidence="2">Uncharacterized protein</fullName>
    </submittedName>
</protein>
<organism evidence="2 3">
    <name type="scientific">Muiribacterium halophilum</name>
    <dbReference type="NCBI Taxonomy" id="2053465"/>
    <lineage>
        <taxon>Bacteria</taxon>
        <taxon>Candidatus Muiribacteriota</taxon>
        <taxon>Candidatus Muiribacteriia</taxon>
        <taxon>Candidatus Muiribacteriales</taxon>
        <taxon>Candidatus Muiribacteriaceae</taxon>
        <taxon>Candidatus Muiribacterium</taxon>
    </lineage>
</organism>